<feature type="region of interest" description="Disordered" evidence="1">
    <location>
        <begin position="137"/>
        <end position="172"/>
    </location>
</feature>
<feature type="region of interest" description="Disordered" evidence="1">
    <location>
        <begin position="27"/>
        <end position="58"/>
    </location>
</feature>
<feature type="chain" id="PRO_5045338142" description="Lipoprotein" evidence="2">
    <location>
        <begin position="23"/>
        <end position="172"/>
    </location>
</feature>
<name>A0ABV9XDL2_9ACTN</name>
<evidence type="ECO:0008006" key="5">
    <source>
        <dbReference type="Google" id="ProtNLM"/>
    </source>
</evidence>
<protein>
    <recommendedName>
        <fullName evidence="5">Lipoprotein</fullName>
    </recommendedName>
</protein>
<dbReference type="PROSITE" id="PS51257">
    <property type="entry name" value="PROKAR_LIPOPROTEIN"/>
    <property type="match status" value="1"/>
</dbReference>
<comment type="caution">
    <text evidence="3">The sequence shown here is derived from an EMBL/GenBank/DDBJ whole genome shotgun (WGS) entry which is preliminary data.</text>
</comment>
<dbReference type="RefSeq" id="WP_345690209.1">
    <property type="nucleotide sequence ID" value="NZ_BAABIT010000001.1"/>
</dbReference>
<proteinExistence type="predicted"/>
<dbReference type="EMBL" id="JBHSJD010000007">
    <property type="protein sequence ID" value="MFC5023139.1"/>
    <property type="molecule type" value="Genomic_DNA"/>
</dbReference>
<gene>
    <name evidence="3" type="ORF">ACFPM3_13450</name>
</gene>
<feature type="compositionally biased region" description="Low complexity" evidence="1">
    <location>
        <begin position="34"/>
        <end position="48"/>
    </location>
</feature>
<reference evidence="4" key="1">
    <citation type="journal article" date="2019" name="Int. J. Syst. Evol. Microbiol.">
        <title>The Global Catalogue of Microorganisms (GCM) 10K type strain sequencing project: providing services to taxonomists for standard genome sequencing and annotation.</title>
        <authorList>
            <consortium name="The Broad Institute Genomics Platform"/>
            <consortium name="The Broad Institute Genome Sequencing Center for Infectious Disease"/>
            <person name="Wu L."/>
            <person name="Ma J."/>
        </authorList>
    </citation>
    <scope>NUCLEOTIDE SEQUENCE [LARGE SCALE GENOMIC DNA]</scope>
    <source>
        <strain evidence="4">CGMCC 4.1648</strain>
    </source>
</reference>
<sequence>MQQLVRSGVLAAVAVASALALTACGSGKGDEPGKGASAAPSGGASAPAGGHGAGSTLASVEGSWSGMTDGKLVNLTVSASGQAVLITEAHVCQGTAKEAGHVTLALTCKDGSTDRTTGTVESADGKQLVVAWDGGKKDTLAKTSAPMPTDLPSVLPSGMPSIPALPSLPPES</sequence>
<evidence type="ECO:0000256" key="1">
    <source>
        <dbReference type="SAM" id="MobiDB-lite"/>
    </source>
</evidence>
<organism evidence="3 4">
    <name type="scientific">Streptomyces coeruleoprunus</name>
    <dbReference type="NCBI Taxonomy" id="285563"/>
    <lineage>
        <taxon>Bacteria</taxon>
        <taxon>Bacillati</taxon>
        <taxon>Actinomycetota</taxon>
        <taxon>Actinomycetes</taxon>
        <taxon>Kitasatosporales</taxon>
        <taxon>Streptomycetaceae</taxon>
        <taxon>Streptomyces</taxon>
    </lineage>
</organism>
<keyword evidence="4" id="KW-1185">Reference proteome</keyword>
<accession>A0ABV9XDL2</accession>
<keyword evidence="2" id="KW-0732">Signal</keyword>
<dbReference type="Proteomes" id="UP001595829">
    <property type="component" value="Unassembled WGS sequence"/>
</dbReference>
<evidence type="ECO:0000313" key="3">
    <source>
        <dbReference type="EMBL" id="MFC5023139.1"/>
    </source>
</evidence>
<feature type="signal peptide" evidence="2">
    <location>
        <begin position="1"/>
        <end position="22"/>
    </location>
</feature>
<evidence type="ECO:0000256" key="2">
    <source>
        <dbReference type="SAM" id="SignalP"/>
    </source>
</evidence>
<evidence type="ECO:0000313" key="4">
    <source>
        <dbReference type="Proteomes" id="UP001595829"/>
    </source>
</evidence>